<evidence type="ECO:0000256" key="1">
    <source>
        <dbReference type="ARBA" id="ARBA00022723"/>
    </source>
</evidence>
<dbReference type="InterPro" id="IPR013154">
    <property type="entry name" value="ADH-like_N"/>
</dbReference>
<dbReference type="GO" id="GO:0016491">
    <property type="term" value="F:oxidoreductase activity"/>
    <property type="evidence" value="ECO:0007669"/>
    <property type="project" value="UniProtKB-KW"/>
</dbReference>
<dbReference type="InterPro" id="IPR002328">
    <property type="entry name" value="ADH_Zn_CS"/>
</dbReference>
<dbReference type="PROSITE" id="PS00059">
    <property type="entry name" value="ADH_ZINC"/>
    <property type="match status" value="1"/>
</dbReference>
<keyword evidence="1" id="KW-0479">Metal-binding</keyword>
<dbReference type="Pfam" id="PF08240">
    <property type="entry name" value="ADH_N"/>
    <property type="match status" value="1"/>
</dbReference>
<feature type="domain" description="Alcohol dehydrogenase-like N-terminal" evidence="4">
    <location>
        <begin position="23"/>
        <end position="127"/>
    </location>
</feature>
<accession>X1T545</accession>
<dbReference type="InterPro" id="IPR050129">
    <property type="entry name" value="Zn_alcohol_dh"/>
</dbReference>
<dbReference type="AlphaFoldDB" id="X1T545"/>
<protein>
    <recommendedName>
        <fullName evidence="4">Alcohol dehydrogenase-like N-terminal domain-containing protein</fullName>
    </recommendedName>
</protein>
<dbReference type="PANTHER" id="PTHR43401">
    <property type="entry name" value="L-THREONINE 3-DEHYDROGENASE"/>
    <property type="match status" value="1"/>
</dbReference>
<dbReference type="Gene3D" id="3.90.180.10">
    <property type="entry name" value="Medium-chain alcohol dehydrogenases, catalytic domain"/>
    <property type="match status" value="1"/>
</dbReference>
<proteinExistence type="predicted"/>
<feature type="non-terminal residue" evidence="5">
    <location>
        <position position="175"/>
    </location>
</feature>
<keyword evidence="3" id="KW-0560">Oxidoreductase</keyword>
<dbReference type="PANTHER" id="PTHR43401:SF2">
    <property type="entry name" value="L-THREONINE 3-DEHYDROGENASE"/>
    <property type="match status" value="1"/>
</dbReference>
<organism evidence="5">
    <name type="scientific">marine sediment metagenome</name>
    <dbReference type="NCBI Taxonomy" id="412755"/>
    <lineage>
        <taxon>unclassified sequences</taxon>
        <taxon>metagenomes</taxon>
        <taxon>ecological metagenomes</taxon>
    </lineage>
</organism>
<keyword evidence="2" id="KW-0862">Zinc</keyword>
<evidence type="ECO:0000256" key="2">
    <source>
        <dbReference type="ARBA" id="ARBA00022833"/>
    </source>
</evidence>
<dbReference type="EMBL" id="BARW01007296">
    <property type="protein sequence ID" value="GAI86481.1"/>
    <property type="molecule type" value="Genomic_DNA"/>
</dbReference>
<sequence length="175" mass="19523">MLAAVYKGKKNIEIRDIPKPEIGDNEVLLKVKACSICGTDRKIYENGHFKIKEKNEQILGHEISGVIEEVGKKVDYYKKGMRIALAPNVGCGFCEVCRKGLEQLCLDYNAFGINWPGGFAEYVKIPEIAVRHGNLVEITESLSYEEAAVIEPLSCCYNAYESLNMRPGESLLIFG</sequence>
<evidence type="ECO:0000313" key="5">
    <source>
        <dbReference type="EMBL" id="GAI86481.1"/>
    </source>
</evidence>
<dbReference type="GO" id="GO:0008270">
    <property type="term" value="F:zinc ion binding"/>
    <property type="evidence" value="ECO:0007669"/>
    <property type="project" value="InterPro"/>
</dbReference>
<gene>
    <name evidence="5" type="ORF">S12H4_15217</name>
</gene>
<dbReference type="SUPFAM" id="SSF50129">
    <property type="entry name" value="GroES-like"/>
    <property type="match status" value="1"/>
</dbReference>
<reference evidence="5" key="1">
    <citation type="journal article" date="2014" name="Front. Microbiol.">
        <title>High frequency of phylogenetically diverse reductive dehalogenase-homologous genes in deep subseafloor sedimentary metagenomes.</title>
        <authorList>
            <person name="Kawai M."/>
            <person name="Futagami T."/>
            <person name="Toyoda A."/>
            <person name="Takaki Y."/>
            <person name="Nishi S."/>
            <person name="Hori S."/>
            <person name="Arai W."/>
            <person name="Tsubouchi T."/>
            <person name="Morono Y."/>
            <person name="Uchiyama I."/>
            <person name="Ito T."/>
            <person name="Fujiyama A."/>
            <person name="Inagaki F."/>
            <person name="Takami H."/>
        </authorList>
    </citation>
    <scope>NUCLEOTIDE SEQUENCE</scope>
    <source>
        <strain evidence="5">Expedition CK06-06</strain>
    </source>
</reference>
<evidence type="ECO:0000259" key="4">
    <source>
        <dbReference type="Pfam" id="PF08240"/>
    </source>
</evidence>
<name>X1T545_9ZZZZ</name>
<comment type="caution">
    <text evidence="5">The sequence shown here is derived from an EMBL/GenBank/DDBJ whole genome shotgun (WGS) entry which is preliminary data.</text>
</comment>
<evidence type="ECO:0000256" key="3">
    <source>
        <dbReference type="ARBA" id="ARBA00023002"/>
    </source>
</evidence>
<dbReference type="InterPro" id="IPR011032">
    <property type="entry name" value="GroES-like_sf"/>
</dbReference>